<name>A0A238ZJE8_9PSED</name>
<evidence type="ECO:0000256" key="1">
    <source>
        <dbReference type="ARBA" id="ARBA00022741"/>
    </source>
</evidence>
<reference evidence="6" key="1">
    <citation type="submission" date="2017-06" db="EMBL/GenBank/DDBJ databases">
        <authorList>
            <person name="Varghese N."/>
            <person name="Submissions S."/>
        </authorList>
    </citation>
    <scope>NUCLEOTIDE SEQUENCE [LARGE SCALE GENOMIC DNA]</scope>
    <source>
        <strain evidence="6">CIP 108523</strain>
    </source>
</reference>
<dbReference type="SMART" id="SM00797">
    <property type="entry name" value="AHS2"/>
    <property type="match status" value="1"/>
</dbReference>
<keyword evidence="1" id="KW-0547">Nucleotide-binding</keyword>
<dbReference type="InterPro" id="IPR029000">
    <property type="entry name" value="Cyclophilin-like_dom_sf"/>
</dbReference>
<dbReference type="InterPro" id="IPR003778">
    <property type="entry name" value="CT_A_B"/>
</dbReference>
<dbReference type="GO" id="GO:0016787">
    <property type="term" value="F:hydrolase activity"/>
    <property type="evidence" value="ECO:0007669"/>
    <property type="project" value="UniProtKB-KW"/>
</dbReference>
<dbReference type="NCBIfam" id="TIGR00724">
    <property type="entry name" value="urea_amlyse_rel"/>
    <property type="match status" value="1"/>
</dbReference>
<feature type="domain" description="Carboxyltransferase" evidence="4">
    <location>
        <begin position="24"/>
        <end position="304"/>
    </location>
</feature>
<gene>
    <name evidence="5" type="ORF">SAMN05216255_0467</name>
</gene>
<organism evidence="5 6">
    <name type="scientific">Pseudomonas segetis</name>
    <dbReference type="NCBI Taxonomy" id="298908"/>
    <lineage>
        <taxon>Bacteria</taxon>
        <taxon>Pseudomonadati</taxon>
        <taxon>Pseudomonadota</taxon>
        <taxon>Gammaproteobacteria</taxon>
        <taxon>Pseudomonadales</taxon>
        <taxon>Pseudomonadaceae</taxon>
        <taxon>Pseudomonas</taxon>
    </lineage>
</organism>
<evidence type="ECO:0000313" key="5">
    <source>
        <dbReference type="EMBL" id="SNR83282.1"/>
    </source>
</evidence>
<dbReference type="InterPro" id="IPR052708">
    <property type="entry name" value="PxpC"/>
</dbReference>
<dbReference type="GO" id="GO:0005524">
    <property type="term" value="F:ATP binding"/>
    <property type="evidence" value="ECO:0007669"/>
    <property type="project" value="UniProtKB-KW"/>
</dbReference>
<dbReference type="AlphaFoldDB" id="A0A238ZJE8"/>
<sequence>MSLLIERSGALANLQDMGRVGVRHLGVTQGGGADWIAQNWANWLLGNPLDAAVIEVTLGNLELLAEADTCLALCGADLGAQLDDQAISPGRSFKIRRGQRLRLQTPVAGVRAYIAAPGGFVAPQVLGSCSSVKRDQLGGLHGDGQPLQTNDRLQWRDTSRLPTPRELDPQLLPQRPTKIVLPVVLGAQIADFSGQSLFDAFNSSWKVDQRADRMGIRLLGPTLRCERQQMVSEGVPLGAIQVPSDGQPIVLLNDRQTIGGYPRLGALTPSAVAQLAQCLPGTELQLKPMALEAAQRLHKQLLAQWA</sequence>
<accession>A0A238ZJE8</accession>
<dbReference type="Gene3D" id="2.40.100.10">
    <property type="entry name" value="Cyclophilin-like"/>
    <property type="match status" value="1"/>
</dbReference>
<keyword evidence="2" id="KW-0378">Hydrolase</keyword>
<protein>
    <submittedName>
        <fullName evidence="5">Biotin-dependent carboxylase uncharacterized domain-containing protein</fullName>
    </submittedName>
</protein>
<dbReference type="Proteomes" id="UP000242915">
    <property type="component" value="Unassembled WGS sequence"/>
</dbReference>
<evidence type="ECO:0000259" key="4">
    <source>
        <dbReference type="SMART" id="SM00797"/>
    </source>
</evidence>
<proteinExistence type="predicted"/>
<dbReference type="RefSeq" id="WP_089358664.1">
    <property type="nucleotide sequence ID" value="NZ_FZOG01000001.1"/>
</dbReference>
<dbReference type="SUPFAM" id="SSF50891">
    <property type="entry name" value="Cyclophilin-like"/>
    <property type="match status" value="1"/>
</dbReference>
<dbReference type="PANTHER" id="PTHR43309:SF4">
    <property type="entry name" value="CARBOXYLTRANSFERASE DOMAIN-CONTAINING PROTEIN"/>
    <property type="match status" value="1"/>
</dbReference>
<keyword evidence="3" id="KW-0067">ATP-binding</keyword>
<dbReference type="Pfam" id="PF02626">
    <property type="entry name" value="CT_A_B"/>
    <property type="match status" value="1"/>
</dbReference>
<evidence type="ECO:0000256" key="3">
    <source>
        <dbReference type="ARBA" id="ARBA00022840"/>
    </source>
</evidence>
<evidence type="ECO:0000256" key="2">
    <source>
        <dbReference type="ARBA" id="ARBA00022801"/>
    </source>
</evidence>
<dbReference type="PANTHER" id="PTHR43309">
    <property type="entry name" value="5-OXOPROLINASE SUBUNIT C"/>
    <property type="match status" value="1"/>
</dbReference>
<keyword evidence="6" id="KW-1185">Reference proteome</keyword>
<dbReference type="EMBL" id="FZOG01000001">
    <property type="protein sequence ID" value="SNR83282.1"/>
    <property type="molecule type" value="Genomic_DNA"/>
</dbReference>
<evidence type="ECO:0000313" key="6">
    <source>
        <dbReference type="Proteomes" id="UP000242915"/>
    </source>
</evidence>